<evidence type="ECO:0000313" key="3">
    <source>
        <dbReference type="Proteomes" id="UP000054477"/>
    </source>
</evidence>
<dbReference type="EMBL" id="KN838609">
    <property type="protein sequence ID" value="KIK01298.1"/>
    <property type="molecule type" value="Genomic_DNA"/>
</dbReference>
<reference evidence="2 3" key="1">
    <citation type="submission" date="2014-04" db="EMBL/GenBank/DDBJ databases">
        <authorList>
            <consortium name="DOE Joint Genome Institute"/>
            <person name="Kuo A."/>
            <person name="Kohler A."/>
            <person name="Nagy L.G."/>
            <person name="Floudas D."/>
            <person name="Copeland A."/>
            <person name="Barry K.W."/>
            <person name="Cichocki N."/>
            <person name="Veneault-Fourrey C."/>
            <person name="LaButti K."/>
            <person name="Lindquist E.A."/>
            <person name="Lipzen A."/>
            <person name="Lundell T."/>
            <person name="Morin E."/>
            <person name="Murat C."/>
            <person name="Sun H."/>
            <person name="Tunlid A."/>
            <person name="Henrissat B."/>
            <person name="Grigoriev I.V."/>
            <person name="Hibbett D.S."/>
            <person name="Martin F."/>
            <person name="Nordberg H.P."/>
            <person name="Cantor M.N."/>
            <person name="Hua S.X."/>
        </authorList>
    </citation>
    <scope>NUCLEOTIDE SEQUENCE [LARGE SCALE GENOMIC DNA]</scope>
    <source>
        <strain evidence="2 3">LaAM-08-1</strain>
    </source>
</reference>
<dbReference type="AlphaFoldDB" id="A0A0C9XZS7"/>
<protein>
    <submittedName>
        <fullName evidence="2">Uncharacterized protein</fullName>
    </submittedName>
</protein>
<dbReference type="Proteomes" id="UP000054477">
    <property type="component" value="Unassembled WGS sequence"/>
</dbReference>
<evidence type="ECO:0000313" key="2">
    <source>
        <dbReference type="EMBL" id="KIK01298.1"/>
    </source>
</evidence>
<reference evidence="3" key="2">
    <citation type="submission" date="2015-01" db="EMBL/GenBank/DDBJ databases">
        <title>Evolutionary Origins and Diversification of the Mycorrhizal Mutualists.</title>
        <authorList>
            <consortium name="DOE Joint Genome Institute"/>
            <consortium name="Mycorrhizal Genomics Consortium"/>
            <person name="Kohler A."/>
            <person name="Kuo A."/>
            <person name="Nagy L.G."/>
            <person name="Floudas D."/>
            <person name="Copeland A."/>
            <person name="Barry K.W."/>
            <person name="Cichocki N."/>
            <person name="Veneault-Fourrey C."/>
            <person name="LaButti K."/>
            <person name="Lindquist E.A."/>
            <person name="Lipzen A."/>
            <person name="Lundell T."/>
            <person name="Morin E."/>
            <person name="Murat C."/>
            <person name="Riley R."/>
            <person name="Ohm R."/>
            <person name="Sun H."/>
            <person name="Tunlid A."/>
            <person name="Henrissat B."/>
            <person name="Grigoriev I.V."/>
            <person name="Hibbett D.S."/>
            <person name="Martin F."/>
        </authorList>
    </citation>
    <scope>NUCLEOTIDE SEQUENCE [LARGE SCALE GENOMIC DNA]</scope>
    <source>
        <strain evidence="3">LaAM-08-1</strain>
    </source>
</reference>
<evidence type="ECO:0000256" key="1">
    <source>
        <dbReference type="SAM" id="MobiDB-lite"/>
    </source>
</evidence>
<name>A0A0C9XZS7_9AGAR</name>
<sequence>MLTDFDIAVDQNVEKLCGIITVLSIPKMTPSQRPVDANDGSGKNSEVGDAGQ</sequence>
<gene>
    <name evidence="2" type="ORF">K443DRAFT_678556</name>
</gene>
<dbReference type="HOGENOM" id="CLU_3087611_0_0_1"/>
<organism evidence="2 3">
    <name type="scientific">Laccaria amethystina LaAM-08-1</name>
    <dbReference type="NCBI Taxonomy" id="1095629"/>
    <lineage>
        <taxon>Eukaryota</taxon>
        <taxon>Fungi</taxon>
        <taxon>Dikarya</taxon>
        <taxon>Basidiomycota</taxon>
        <taxon>Agaricomycotina</taxon>
        <taxon>Agaricomycetes</taxon>
        <taxon>Agaricomycetidae</taxon>
        <taxon>Agaricales</taxon>
        <taxon>Agaricineae</taxon>
        <taxon>Hydnangiaceae</taxon>
        <taxon>Laccaria</taxon>
    </lineage>
</organism>
<proteinExistence type="predicted"/>
<keyword evidence="3" id="KW-1185">Reference proteome</keyword>
<accession>A0A0C9XZS7</accession>
<feature type="region of interest" description="Disordered" evidence="1">
    <location>
        <begin position="28"/>
        <end position="52"/>
    </location>
</feature>